<keyword evidence="3" id="KW-1185">Reference proteome</keyword>
<dbReference type="OrthoDB" id="9806380at2"/>
<accession>A0A010YHM7</accession>
<dbReference type="Gene3D" id="3.30.70.100">
    <property type="match status" value="1"/>
</dbReference>
<proteinExistence type="predicted"/>
<dbReference type="EMBL" id="JFBT01000001">
    <property type="protein sequence ID" value="EXG79755.1"/>
    <property type="molecule type" value="Genomic_DNA"/>
</dbReference>
<dbReference type="HOGENOM" id="CLU_145407_0_0_11"/>
<dbReference type="InterPro" id="IPR011008">
    <property type="entry name" value="Dimeric_a/b-barrel"/>
</dbReference>
<dbReference type="InterPro" id="IPR010753">
    <property type="entry name" value="DUF1330"/>
</dbReference>
<name>A0A010YHM7_9ACTN</name>
<evidence type="ECO:0000313" key="2">
    <source>
        <dbReference type="EMBL" id="EXG79755.1"/>
    </source>
</evidence>
<dbReference type="SUPFAM" id="SSF54909">
    <property type="entry name" value="Dimeric alpha+beta barrel"/>
    <property type="match status" value="1"/>
</dbReference>
<sequence>MAAYALAHLYETSNHPDVFEYIERIQPTMDPFGGRFVVHGTMPEVIEGEWPGTLVIIEFPDLDRARAWYASPAYQEILHLRTDHIPGSAIVVDGVGPDYDAVTTAQKLRAAVS</sequence>
<dbReference type="PATRIC" id="fig|927661.3.peg.788"/>
<evidence type="ECO:0000313" key="3">
    <source>
        <dbReference type="Proteomes" id="UP000021053"/>
    </source>
</evidence>
<dbReference type="AlphaFoldDB" id="A0A010YHM7"/>
<dbReference type="Proteomes" id="UP000021053">
    <property type="component" value="Unassembled WGS sequence"/>
</dbReference>
<dbReference type="PANTHER" id="PTHR41521:SF4">
    <property type="entry name" value="BLR0684 PROTEIN"/>
    <property type="match status" value="1"/>
</dbReference>
<reference evidence="2 3" key="1">
    <citation type="submission" date="2013-07" db="EMBL/GenBank/DDBJ databases">
        <authorList>
            <consortium name="DOE Joint Genome Institute"/>
            <person name="Eisen J."/>
            <person name="Huntemann M."/>
            <person name="Han J."/>
            <person name="Chen A."/>
            <person name="Kyrpides N."/>
            <person name="Mavromatis K."/>
            <person name="Markowitz V."/>
            <person name="Palaniappan K."/>
            <person name="Ivanova N."/>
            <person name="Schaumberg A."/>
            <person name="Pati A."/>
            <person name="Liolios K."/>
            <person name="Nordberg H.P."/>
            <person name="Cantor M.N."/>
            <person name="Hua S.X."/>
            <person name="Woyke T."/>
        </authorList>
    </citation>
    <scope>NUCLEOTIDE SEQUENCE [LARGE SCALE GENOMIC DNA]</scope>
    <source>
        <strain evidence="2 3">DSM 44712</strain>
    </source>
</reference>
<feature type="domain" description="DUF1330" evidence="1">
    <location>
        <begin position="3"/>
        <end position="95"/>
    </location>
</feature>
<dbReference type="RefSeq" id="WP_035848527.1">
    <property type="nucleotide sequence ID" value="NZ_KK073874.1"/>
</dbReference>
<dbReference type="PANTHER" id="PTHR41521">
    <property type="match status" value="1"/>
</dbReference>
<evidence type="ECO:0000259" key="1">
    <source>
        <dbReference type="Pfam" id="PF07045"/>
    </source>
</evidence>
<protein>
    <recommendedName>
        <fullName evidence="1">DUF1330 domain-containing protein</fullName>
    </recommendedName>
</protein>
<dbReference type="Pfam" id="PF07045">
    <property type="entry name" value="DUF1330"/>
    <property type="match status" value="1"/>
</dbReference>
<comment type="caution">
    <text evidence="2">The sequence shown here is derived from an EMBL/GenBank/DDBJ whole genome shotgun (WGS) entry which is preliminary data.</text>
</comment>
<gene>
    <name evidence="2" type="ORF">CryarDRAFT_0800</name>
</gene>
<organism evidence="2 3">
    <name type="scientific">Cryptosporangium arvum DSM 44712</name>
    <dbReference type="NCBI Taxonomy" id="927661"/>
    <lineage>
        <taxon>Bacteria</taxon>
        <taxon>Bacillati</taxon>
        <taxon>Actinomycetota</taxon>
        <taxon>Actinomycetes</taxon>
        <taxon>Cryptosporangiales</taxon>
        <taxon>Cryptosporangiaceae</taxon>
        <taxon>Cryptosporangium</taxon>
    </lineage>
</organism>